<evidence type="ECO:0000313" key="1">
    <source>
        <dbReference type="EMBL" id="KAL0100873.1"/>
    </source>
</evidence>
<reference evidence="1 2" key="1">
    <citation type="submission" date="2023-03" db="EMBL/GenBank/DDBJ databases">
        <title>High recombination rates correlate with genetic variation in Cardiocondyla obscurior ants.</title>
        <authorList>
            <person name="Errbii M."/>
        </authorList>
    </citation>
    <scope>NUCLEOTIDE SEQUENCE [LARGE SCALE GENOMIC DNA]</scope>
    <source>
        <strain evidence="1">Alpha-2009</strain>
        <tissue evidence="1">Whole body</tissue>
    </source>
</reference>
<organism evidence="1 2">
    <name type="scientific">Cardiocondyla obscurior</name>
    <dbReference type="NCBI Taxonomy" id="286306"/>
    <lineage>
        <taxon>Eukaryota</taxon>
        <taxon>Metazoa</taxon>
        <taxon>Ecdysozoa</taxon>
        <taxon>Arthropoda</taxon>
        <taxon>Hexapoda</taxon>
        <taxon>Insecta</taxon>
        <taxon>Pterygota</taxon>
        <taxon>Neoptera</taxon>
        <taxon>Endopterygota</taxon>
        <taxon>Hymenoptera</taxon>
        <taxon>Apocrita</taxon>
        <taxon>Aculeata</taxon>
        <taxon>Formicoidea</taxon>
        <taxon>Formicidae</taxon>
        <taxon>Myrmicinae</taxon>
        <taxon>Cardiocondyla</taxon>
    </lineage>
</organism>
<keyword evidence="2" id="KW-1185">Reference proteome</keyword>
<name>A0AAW2EB13_9HYME</name>
<dbReference type="Proteomes" id="UP001430953">
    <property type="component" value="Unassembled WGS sequence"/>
</dbReference>
<protein>
    <submittedName>
        <fullName evidence="1">Uncharacterized protein</fullName>
    </submittedName>
</protein>
<comment type="caution">
    <text evidence="1">The sequence shown here is derived from an EMBL/GenBank/DDBJ whole genome shotgun (WGS) entry which is preliminary data.</text>
</comment>
<accession>A0AAW2EB13</accession>
<dbReference type="AlphaFoldDB" id="A0AAW2EB13"/>
<dbReference type="EMBL" id="JADYXP020000025">
    <property type="protein sequence ID" value="KAL0100873.1"/>
    <property type="molecule type" value="Genomic_DNA"/>
</dbReference>
<evidence type="ECO:0000313" key="2">
    <source>
        <dbReference type="Proteomes" id="UP001430953"/>
    </source>
</evidence>
<proteinExistence type="predicted"/>
<gene>
    <name evidence="1" type="ORF">PUN28_019333</name>
</gene>
<sequence>MKEEKREREKAPRKVANYKFNRNIYFTPCAYLTCKFAFQIREFLSNASSLVRNSACRGNIVRGYYGKTSVESASVINILSTFAFCTRKFLMTEWSTRYLYNHTMTNVNNQNGSMLKGIN</sequence>